<accession>A0AAD4QNU6</accession>
<reference evidence="3" key="1">
    <citation type="journal article" date="2022" name="New Phytol.">
        <title>Evolutionary transition to the ectomycorrhizal habit in the genomes of a hyperdiverse lineage of mushroom-forming fungi.</title>
        <authorList>
            <person name="Looney B."/>
            <person name="Miyauchi S."/>
            <person name="Morin E."/>
            <person name="Drula E."/>
            <person name="Courty P.E."/>
            <person name="Kohler A."/>
            <person name="Kuo A."/>
            <person name="LaButti K."/>
            <person name="Pangilinan J."/>
            <person name="Lipzen A."/>
            <person name="Riley R."/>
            <person name="Andreopoulos W."/>
            <person name="He G."/>
            <person name="Johnson J."/>
            <person name="Nolan M."/>
            <person name="Tritt A."/>
            <person name="Barry K.W."/>
            <person name="Grigoriev I.V."/>
            <person name="Nagy L.G."/>
            <person name="Hibbett D."/>
            <person name="Henrissat B."/>
            <person name="Matheny P.B."/>
            <person name="Labbe J."/>
            <person name="Martin F.M."/>
        </authorList>
    </citation>
    <scope>NUCLEOTIDE SEQUENCE</scope>
    <source>
        <strain evidence="3">BPL690</strain>
    </source>
</reference>
<feature type="compositionally biased region" description="Basic and acidic residues" evidence="1">
    <location>
        <begin position="352"/>
        <end position="369"/>
    </location>
</feature>
<name>A0AAD4QNU6_9AGAM</name>
<dbReference type="InterPro" id="IPR018712">
    <property type="entry name" value="Tle1-like_cat"/>
</dbReference>
<dbReference type="PANTHER" id="PTHR33840">
    <property type="match status" value="1"/>
</dbReference>
<organism evidence="3 4">
    <name type="scientific">Multifurca ochricompacta</name>
    <dbReference type="NCBI Taxonomy" id="376703"/>
    <lineage>
        <taxon>Eukaryota</taxon>
        <taxon>Fungi</taxon>
        <taxon>Dikarya</taxon>
        <taxon>Basidiomycota</taxon>
        <taxon>Agaricomycotina</taxon>
        <taxon>Agaricomycetes</taxon>
        <taxon>Russulales</taxon>
        <taxon>Russulaceae</taxon>
        <taxon>Multifurca</taxon>
    </lineage>
</organism>
<feature type="region of interest" description="Disordered" evidence="1">
    <location>
        <begin position="238"/>
        <end position="259"/>
    </location>
</feature>
<dbReference type="PANTHER" id="PTHR33840:SF2">
    <property type="entry name" value="TLE1 PHOSPHOLIPASE DOMAIN-CONTAINING PROTEIN"/>
    <property type="match status" value="1"/>
</dbReference>
<evidence type="ECO:0000313" key="4">
    <source>
        <dbReference type="Proteomes" id="UP001203297"/>
    </source>
</evidence>
<feature type="compositionally biased region" description="Polar residues" evidence="1">
    <location>
        <begin position="337"/>
        <end position="349"/>
    </location>
</feature>
<keyword evidence="4" id="KW-1185">Reference proteome</keyword>
<protein>
    <recommendedName>
        <fullName evidence="2">T6SS Phospholipase effector Tle1-like catalytic domain-containing protein</fullName>
    </recommendedName>
</protein>
<proteinExistence type="predicted"/>
<comment type="caution">
    <text evidence="3">The sequence shown here is derived from an EMBL/GenBank/DDBJ whole genome shotgun (WGS) entry which is preliminary data.</text>
</comment>
<evidence type="ECO:0000313" key="3">
    <source>
        <dbReference type="EMBL" id="KAI0301663.1"/>
    </source>
</evidence>
<dbReference type="Pfam" id="PF09994">
    <property type="entry name" value="T6SS_Tle1-like_cat"/>
    <property type="match status" value="1"/>
</dbReference>
<dbReference type="Proteomes" id="UP001203297">
    <property type="component" value="Unassembled WGS sequence"/>
</dbReference>
<sequence>MVNSTTSPLDQMRPVNEVARKPRVLVLCFDGTSKNITIRCNTNVIKLYSLLKKDKEEDQLCYYQAGIGTYIQPGVVSPLFRLGARILDMAIAWYLYQHVMDGYKFLMQITTLATGFACFSRGAYTARALAGMLHKVGLLSRDNVEQVPFAYKIYESSKPEDVALAEGFKATFGRPVPIEFLGVWDTVASVGLIVNKTLPFVNVNTTIKTFRQALSLDEHRVKFRPSFYNRSVPRQPVSRALKTDGSNQTQRNEGEEKIQPIDSLSWKDEIYATNEKEVWFVGSHDDVGGGAVPNAELYALSNIPLRWMIREIISADCGINFDEEAFPRWNLPIPETLGQQLDHNPNPSANDHGAKTDSKNGTESSRDELQDAPDVIQPISDALITSPIWWLLEIIPTPFTYLNSQNEWVTYWSIHLGRGRWVPPEPLFHNSVKVRMNDPKLRYKPRALYKKGTEKYVP</sequence>
<gene>
    <name evidence="3" type="ORF">B0F90DRAFT_1810030</name>
</gene>
<dbReference type="AlphaFoldDB" id="A0AAD4QNU6"/>
<feature type="region of interest" description="Disordered" evidence="1">
    <location>
        <begin position="336"/>
        <end position="372"/>
    </location>
</feature>
<evidence type="ECO:0000259" key="2">
    <source>
        <dbReference type="Pfam" id="PF09994"/>
    </source>
</evidence>
<dbReference type="EMBL" id="WTXG01000013">
    <property type="protein sequence ID" value="KAI0301663.1"/>
    <property type="molecule type" value="Genomic_DNA"/>
</dbReference>
<feature type="domain" description="T6SS Phospholipase effector Tle1-like catalytic" evidence="2">
    <location>
        <begin position="23"/>
        <end position="311"/>
    </location>
</feature>
<evidence type="ECO:0000256" key="1">
    <source>
        <dbReference type="SAM" id="MobiDB-lite"/>
    </source>
</evidence>